<organism evidence="3 4">
    <name type="scientific">Parablautia muri</name>
    <dbReference type="NCBI Taxonomy" id="2320879"/>
    <lineage>
        <taxon>Bacteria</taxon>
        <taxon>Bacillati</taxon>
        <taxon>Bacillota</taxon>
        <taxon>Clostridia</taxon>
        <taxon>Lachnospirales</taxon>
        <taxon>Lachnospiraceae</taxon>
        <taxon>Parablautia</taxon>
    </lineage>
</organism>
<feature type="coiled-coil region" evidence="1">
    <location>
        <begin position="813"/>
        <end position="871"/>
    </location>
</feature>
<evidence type="ECO:0000313" key="3">
    <source>
        <dbReference type="EMBL" id="NBJ93848.1"/>
    </source>
</evidence>
<sequence length="2369" mass="261201">MNDNYILDLVSAIDQSKSKKQVNADIKTLEKTLNMLRLTATLAQGSSKKEINTYIKNLSNQLSTIKLKAQIDSKNIKDEVNKALNNVSFKDIDALNIDENKTKLKVKKVIADAKAYVEKNPISFGINIESKKNKLGNDLTTYLNRYTKINESSVLLNEANKVRNLIDVVSDKKSLRDATDAFQLFKSEISATGFASKSTADRIKSMFGHITKLGSIFSVTSLAVNNFTKSLGTLKEIDDILTEISKTSDLTTQQLEKLGNTSFKAASKYGKTASDYLLGIQEMSRSGFYGEKGSAMAEQSLLAQAAGDMTADVANKYILATNAAYKYNGEAEKLNAVLDGQNSITNRNSVGLEDMAIAMSEAGTVASSYRVSIEDLSAMIGTMEAVTKAGGSEIGNSIKSILINLQNITSDKIVSTLNQANASMTEFVNGTERLRNPIEILWDLSATFNQLDENDTLRAEILTNIGGKHQAAKLAALLQNMEMFDKMLVDYSEGSGSAMEEAMKSANNWSGKLNQIQNSWDSLVNSIVSKDAVLGGLTFGDKMIQGIEGLIEKFGVIPTILTAVNSSMVAMNKDYGLTKIWDKDTKKIDFEGNLFGIDISKIKNLKKHYSQASEEIKYWNKELHSGKADLDSFSGSLVKNNAQFKAYLQTTSKDAPASLKGYRQYLQETGQSTEDLRLKTILLNTALTFLGGIAVQAIITGFANAFDKFNETVVESKEKVDDINSKISDLKSQIEELNNLEYKSDFDNQKISQLEKELELQQKILEVEQKRLYQNQIGTSFSDYFDKDSLIVKQQSEYDRYNKEGYKYLSVRFETDKSSLAEVEAELSSLQNRLNSGSLAGHDKFVVENDIAKLTEKRNELLKEQQYIEEQLIINSGEYLKNYQTAQEAVDSGLLTDNDLEKAKSMAEYWNQLYQNSFNIVTEIQKMNGTYDNTNDLLEGMFSGISRDDLVSLSDDDKRIALSFSPDNEIGFDELQKRIAETKGDIESLNDTPVTFTISEYEESIDDIQSAISTLRSALDSFNQGTLDESAVIDLMQQFPALIPYIDLAADGFGNLSEGLSTLIAQQPESLIQSLEALKESLNTEEERAQVDALINSLQSLSSYGDTGMEAYATSIGSTWSDTANVIQSVTDQFENLAKVQEAVADGLTISTTAAAELAKMYPEILTNAVYAGNGQIQLNEEVVKSILAGDESIINAQITKLEADKAELEARKETAIAELEIANQIGTAKGQITEEELRLRVEAMNQELENEIAKNNQISQSFANTAENMAQNTEQLGNYNAEVADNMAVNMNTATASMADGMAVNAVASQHSLSGLAQKATDVANAVLGIVTGKTISDPSAIYPGRGGTNKGGIKKVSSPAKFSSVTNDYLSGKLSLDEFKSGLEVDISSYENAISNINSQIDILKNLQATFNNTANSANGGIGGHNYADKIKDLEKEKDKINSALDDAKKGSTKETKDEFEELFDFFERRVKVLDNALSLLKTNLDNVTGSFAKNKLIDAELGITEEKFKNYSDALNMYTQKANEALSKLPSDIAAKIKDGAVDLTTFIGDGNEEVVEAIKDYEQWADKIADCKQELAELRTAIRQLELEKFNNIMEEFTNQFDLHEDGKGLIEKQIALLKEAGELIGESFFTSQIDQSKKQLALLEEEKTKLVEQMTSAVSSGRVQKGTDEWLSMVNALSDVEGNILDCKKAIEEFDNELLQLHWDVFDRIQGQFKDLDSELSNLRGLFDDFKVTDGNFNWSKEGLAQLGLLTQQYELAQYQVQQYNAAIDDLNAAYSAGKYSATEYVDKLAELSSGQWDAVNSSEAIKDAIIDLNETRIDEEIDAIEKEISVYKELIDAQIDALKAAKDLHDYQQSIAEKTKSVTDLERQIAAMENDNTAATVAKRKQLEEQLAEARKDLENAQYEHSIEEQENALNKQYEDYKKARDAEIEALKASLDEREGLVAASFETVKANADIVGQEIAYIATQHGITISDAIITSWQNGEHAIASYGQVLSAGASAFISNIMGVENEVYALQYKANETADSLAWMFATRADNLVSELASSYYSEENLNYMTQALHDSLINTLEGGYNISSIQSALDGIANGLNGVASAANNAASAMAAMGAAQDSVNRNYGNYSGKHSDTSNTSNSADFKIVRQNSGEIREVMQKEKDGKWHKYAYAKGTRNAKGGLRVINEEGQELTLSKLQSGNYAIGNEGDQILTKDETDNVYEWAKTNPEEYAKKEGRTAWTKEQREALIKFAESVGGGLDENGKIVFSWKKGEKPKFIKSNSDMPDIQQTAIDAINPGALDQSLWNLGSLTRQPEIAKTNATNNSVSVHYDSLITVNGDVNDTNHFLNGMKKVADDAVKKSWHDFEMTRKYGIY</sequence>
<protein>
    <submittedName>
        <fullName evidence="3">Phage tail tape measure protein</fullName>
    </submittedName>
</protein>
<evidence type="ECO:0000313" key="4">
    <source>
        <dbReference type="Proteomes" id="UP001154420"/>
    </source>
</evidence>
<dbReference type="Proteomes" id="UP001154420">
    <property type="component" value="Unassembled WGS sequence"/>
</dbReference>
<evidence type="ECO:0000259" key="2">
    <source>
        <dbReference type="Pfam" id="PF10145"/>
    </source>
</evidence>
<proteinExistence type="predicted"/>
<feature type="coiled-coil region" evidence="1">
    <location>
        <begin position="972"/>
        <end position="1018"/>
    </location>
</feature>
<dbReference type="OrthoDB" id="9813148at2"/>
<feature type="coiled-coil region" evidence="1">
    <location>
        <begin position="1565"/>
        <end position="1592"/>
    </location>
</feature>
<dbReference type="RefSeq" id="WP_160560904.1">
    <property type="nucleotide sequence ID" value="NZ_QZDT01000025.1"/>
</dbReference>
<dbReference type="Pfam" id="PF10145">
    <property type="entry name" value="PhageMin_Tail"/>
    <property type="match status" value="1"/>
</dbReference>
<reference evidence="3" key="1">
    <citation type="submission" date="2018-09" db="EMBL/GenBank/DDBJ databases">
        <title>Murine metabolic-syndrome-specific gut microbial biobank.</title>
        <authorList>
            <person name="Liu C."/>
        </authorList>
    </citation>
    <scope>NUCLEOTIDE SEQUENCE</scope>
    <source>
        <strain evidence="3">D42-62</strain>
    </source>
</reference>
<feature type="domain" description="Phage tail tape measure protein" evidence="2">
    <location>
        <begin position="264"/>
        <end position="467"/>
    </location>
</feature>
<accession>A0A9X5GS72</accession>
<dbReference type="EMBL" id="QZDT01000025">
    <property type="protein sequence ID" value="NBJ93848.1"/>
    <property type="molecule type" value="Genomic_DNA"/>
</dbReference>
<feature type="coiled-coil region" evidence="1">
    <location>
        <begin position="1192"/>
        <end position="1262"/>
    </location>
</feature>
<comment type="caution">
    <text evidence="3">The sequence shown here is derived from an EMBL/GenBank/DDBJ whole genome shotgun (WGS) entry which is preliminary data.</text>
</comment>
<evidence type="ECO:0000256" key="1">
    <source>
        <dbReference type="SAM" id="Coils"/>
    </source>
</evidence>
<dbReference type="PANTHER" id="PTHR32114">
    <property type="entry name" value="ABC TRANSPORTER ABCH.3"/>
    <property type="match status" value="1"/>
</dbReference>
<keyword evidence="1" id="KW-0175">Coiled coil</keyword>
<dbReference type="InterPro" id="IPR010090">
    <property type="entry name" value="Phage_tape_meas"/>
</dbReference>
<gene>
    <name evidence="3" type="ORF">D5281_14885</name>
</gene>
<keyword evidence="4" id="KW-1185">Reference proteome</keyword>
<name>A0A9X5GS72_9FIRM</name>
<feature type="coiled-coil region" evidence="1">
    <location>
        <begin position="713"/>
        <end position="771"/>
    </location>
</feature>
<dbReference type="PANTHER" id="PTHR32114:SF2">
    <property type="entry name" value="ABC TRANSPORTER ABCH.3"/>
    <property type="match status" value="1"/>
</dbReference>
<feature type="coiled-coil region" evidence="1">
    <location>
        <begin position="1854"/>
        <end position="1933"/>
    </location>
</feature>
<dbReference type="NCBIfam" id="TIGR01760">
    <property type="entry name" value="tape_meas_TP901"/>
    <property type="match status" value="1"/>
</dbReference>